<evidence type="ECO:0000313" key="1">
    <source>
        <dbReference type="EMBL" id="WAR30807.1"/>
    </source>
</evidence>
<sequence length="82" mass="9526">MNAIFGAITVHKDVRFPDHRSIHLLVMCNSFSMYIMPISEYSPYETYSSSDIRNLFSPQSGSEDVNIYDVNKDDEYLPIDKR</sequence>
<dbReference type="Proteomes" id="UP001164746">
    <property type="component" value="Chromosome 17"/>
</dbReference>
<dbReference type="EMBL" id="CP111028">
    <property type="protein sequence ID" value="WAR30807.1"/>
    <property type="molecule type" value="Genomic_DNA"/>
</dbReference>
<keyword evidence="2" id="KW-1185">Reference proteome</keyword>
<organism evidence="1 2">
    <name type="scientific">Mya arenaria</name>
    <name type="common">Soft-shell clam</name>
    <dbReference type="NCBI Taxonomy" id="6604"/>
    <lineage>
        <taxon>Eukaryota</taxon>
        <taxon>Metazoa</taxon>
        <taxon>Spiralia</taxon>
        <taxon>Lophotrochozoa</taxon>
        <taxon>Mollusca</taxon>
        <taxon>Bivalvia</taxon>
        <taxon>Autobranchia</taxon>
        <taxon>Heteroconchia</taxon>
        <taxon>Euheterodonta</taxon>
        <taxon>Imparidentia</taxon>
        <taxon>Neoheterodontei</taxon>
        <taxon>Myida</taxon>
        <taxon>Myoidea</taxon>
        <taxon>Myidae</taxon>
        <taxon>Mya</taxon>
    </lineage>
</organism>
<accession>A0ABY7GBT1</accession>
<protein>
    <submittedName>
        <fullName evidence="1">Uncharacterized protein</fullName>
    </submittedName>
</protein>
<name>A0ABY7GBT1_MYAAR</name>
<evidence type="ECO:0000313" key="2">
    <source>
        <dbReference type="Proteomes" id="UP001164746"/>
    </source>
</evidence>
<gene>
    <name evidence="1" type="ORF">MAR_033349</name>
</gene>
<proteinExistence type="predicted"/>
<reference evidence="1" key="1">
    <citation type="submission" date="2022-11" db="EMBL/GenBank/DDBJ databases">
        <title>Centuries of genome instability and evolution in soft-shell clam transmissible cancer (bioRxiv).</title>
        <authorList>
            <person name="Hart S.F.M."/>
            <person name="Yonemitsu M.A."/>
            <person name="Giersch R.M."/>
            <person name="Beal B.F."/>
            <person name="Arriagada G."/>
            <person name="Davis B.W."/>
            <person name="Ostrander E.A."/>
            <person name="Goff S.P."/>
            <person name="Metzger M.J."/>
        </authorList>
    </citation>
    <scope>NUCLEOTIDE SEQUENCE</scope>
    <source>
        <strain evidence="1">MELC-2E11</strain>
        <tissue evidence="1">Siphon/mantle</tissue>
    </source>
</reference>